<reference evidence="1" key="1">
    <citation type="submission" date="2021-02" db="EMBL/GenBank/DDBJ databases">
        <authorList>
            <consortium name="DOE Joint Genome Institute"/>
            <person name="Ahrendt S."/>
            <person name="Looney B.P."/>
            <person name="Miyauchi S."/>
            <person name="Morin E."/>
            <person name="Drula E."/>
            <person name="Courty P.E."/>
            <person name="Chicoki N."/>
            <person name="Fauchery L."/>
            <person name="Kohler A."/>
            <person name="Kuo A."/>
            <person name="Labutti K."/>
            <person name="Pangilinan J."/>
            <person name="Lipzen A."/>
            <person name="Riley R."/>
            <person name="Andreopoulos W."/>
            <person name="He G."/>
            <person name="Johnson J."/>
            <person name="Barry K.W."/>
            <person name="Grigoriev I.V."/>
            <person name="Nagy L."/>
            <person name="Hibbett D."/>
            <person name="Henrissat B."/>
            <person name="Matheny P.B."/>
            <person name="Labbe J."/>
            <person name="Martin F."/>
        </authorList>
    </citation>
    <scope>NUCLEOTIDE SEQUENCE</scope>
    <source>
        <strain evidence="1">FP105234-sp</strain>
    </source>
</reference>
<organism evidence="1 2">
    <name type="scientific">Auriscalpium vulgare</name>
    <dbReference type="NCBI Taxonomy" id="40419"/>
    <lineage>
        <taxon>Eukaryota</taxon>
        <taxon>Fungi</taxon>
        <taxon>Dikarya</taxon>
        <taxon>Basidiomycota</taxon>
        <taxon>Agaricomycotina</taxon>
        <taxon>Agaricomycetes</taxon>
        <taxon>Russulales</taxon>
        <taxon>Auriscalpiaceae</taxon>
        <taxon>Auriscalpium</taxon>
    </lineage>
</organism>
<protein>
    <submittedName>
        <fullName evidence="1">Uncharacterized protein</fullName>
    </submittedName>
</protein>
<reference evidence="1" key="2">
    <citation type="journal article" date="2022" name="New Phytol.">
        <title>Evolutionary transition to the ectomycorrhizal habit in the genomes of a hyperdiverse lineage of mushroom-forming fungi.</title>
        <authorList>
            <person name="Looney B."/>
            <person name="Miyauchi S."/>
            <person name="Morin E."/>
            <person name="Drula E."/>
            <person name="Courty P.E."/>
            <person name="Kohler A."/>
            <person name="Kuo A."/>
            <person name="LaButti K."/>
            <person name="Pangilinan J."/>
            <person name="Lipzen A."/>
            <person name="Riley R."/>
            <person name="Andreopoulos W."/>
            <person name="He G."/>
            <person name="Johnson J."/>
            <person name="Nolan M."/>
            <person name="Tritt A."/>
            <person name="Barry K.W."/>
            <person name="Grigoriev I.V."/>
            <person name="Nagy L.G."/>
            <person name="Hibbett D."/>
            <person name="Henrissat B."/>
            <person name="Matheny P.B."/>
            <person name="Labbe J."/>
            <person name="Martin F.M."/>
        </authorList>
    </citation>
    <scope>NUCLEOTIDE SEQUENCE</scope>
    <source>
        <strain evidence="1">FP105234-sp</strain>
    </source>
</reference>
<evidence type="ECO:0000313" key="2">
    <source>
        <dbReference type="Proteomes" id="UP000814033"/>
    </source>
</evidence>
<dbReference type="EMBL" id="MU276023">
    <property type="protein sequence ID" value="KAI0043320.1"/>
    <property type="molecule type" value="Genomic_DNA"/>
</dbReference>
<gene>
    <name evidence="1" type="ORF">FA95DRAFT_1609480</name>
</gene>
<accession>A0ACB8RI96</accession>
<comment type="caution">
    <text evidence="1">The sequence shown here is derived from an EMBL/GenBank/DDBJ whole genome shotgun (WGS) entry which is preliminary data.</text>
</comment>
<proteinExistence type="predicted"/>
<keyword evidence="2" id="KW-1185">Reference proteome</keyword>
<name>A0ACB8RI96_9AGAM</name>
<dbReference type="Proteomes" id="UP000814033">
    <property type="component" value="Unassembled WGS sequence"/>
</dbReference>
<sequence>MLRESQSNRAHDREVLDSQITQLSVQVADLNERLRLLRCLRNVTAPILSLPDELLSLIFFNYAHLQGIFETRRWVKITFVCRKFRNVALNDARLWSYFSNYRYDTPENISAFLYRSRAHPLACKLTTGLRDSYYYATHFVGQHAHRIRSLAIYDLKDKLDFTFLPAPAFPLLRDLNISVLPESAIPDEQTWELPEYLIDSGPPLRTLALKLVNFSQWSQLSNLTVLSLYRIPLNNPVSFDKVFSALQRCPALRSLKLHHYLPPSDGTSLAAQEVLYQGDSLALPDLEDLDLAGFYPPIAALIKRLVVPVKTTLTVHAVDVHHGNELSTLLVWVRRHLHRADAPAIRAMYVHRGPLSSLYFGADSEPRKLSDYIFGLQHSRFTLTTYPGTQRAVRGILTRVLNAIPLEHAAYLDCLPVAGPELSRQTWRAFFHHVPYLEAIHMGVNEGLVLLLGGLMDAIQIGERGLSGKKRRRAGQGYWSWPSKLQLMVCYDGVHDAIQIETDAQAGWYDSVEARFIEYRNTGTMLKPLGRAWPTLVMEDFRRFRTVHNYKARLGAVVQELVWNDQR</sequence>
<evidence type="ECO:0000313" key="1">
    <source>
        <dbReference type="EMBL" id="KAI0043320.1"/>
    </source>
</evidence>